<keyword evidence="10" id="KW-1185">Reference proteome</keyword>
<keyword evidence="7" id="KW-1003">Cell membrane</keyword>
<feature type="transmembrane region" description="Helical" evidence="7">
    <location>
        <begin position="25"/>
        <end position="46"/>
    </location>
</feature>
<keyword evidence="7" id="KW-0349">Heme</keyword>
<dbReference type="GO" id="GO:0010181">
    <property type="term" value="F:FMN binding"/>
    <property type="evidence" value="ECO:0007669"/>
    <property type="project" value="UniProtKB-UniRule"/>
</dbReference>
<proteinExistence type="inferred from homology"/>
<dbReference type="GO" id="GO:0009055">
    <property type="term" value="F:electron transfer activity"/>
    <property type="evidence" value="ECO:0007669"/>
    <property type="project" value="UniProtKB-UniRule"/>
</dbReference>
<comment type="function">
    <text evidence="7">Part of the MsrPQ system that repairs oxidized periplasmic proteins containing methionine sulfoxide residues (Met-O), using respiratory chain electrons. Thus protects these proteins from oxidative-stress damage caused by reactive species of oxygen and chlorine generated by the host defense mechanisms. MsrPQ is essential for the maintenance of envelope integrity under bleach stress, rescuing a wide series of structurally unrelated periplasmic proteins from methionine oxidation. MsrQ provides electrons for reduction to the reductase catalytic subunit MsrP, using the quinone pool of the respiratory chain.</text>
</comment>
<evidence type="ECO:0000256" key="1">
    <source>
        <dbReference type="ARBA" id="ARBA00004141"/>
    </source>
</evidence>
<sequence length="214" mass="24165">MSFTAPARTRPKTSTGAPWRPPRGLVYLVGVIPAAWILFLGFTNQLGANPIRTLEQELGIWTLRFLIATLTVTPLRDLFGINLLRYRRALGLLTFYYALMHLSAYLLLDYRLDFAAIGADIVKRPYITFGMLAFAILIPLALTSTDRAIRRLGKAWSRLHRWVYLAAAAAALHFVLVVKSWPLEPLIYAAIIAGLLGYRFLKKLRRRRPRAASA</sequence>
<dbReference type="GO" id="GO:0046872">
    <property type="term" value="F:metal ion binding"/>
    <property type="evidence" value="ECO:0007669"/>
    <property type="project" value="UniProtKB-KW"/>
</dbReference>
<dbReference type="PANTHER" id="PTHR36964">
    <property type="entry name" value="PROTEIN-METHIONINE-SULFOXIDE REDUCTASE HEME-BINDING SUBUNIT MSRQ"/>
    <property type="match status" value="1"/>
</dbReference>
<dbReference type="HAMAP" id="MF_01207">
    <property type="entry name" value="MsrQ"/>
    <property type="match status" value="1"/>
</dbReference>
<gene>
    <name evidence="7 9" type="primary">msrQ</name>
    <name evidence="9" type="ORF">NYR54_07490</name>
</gene>
<reference evidence="9" key="1">
    <citation type="submission" date="2022-08" db="EMBL/GenBank/DDBJ databases">
        <title>Chelativorans sichuanense sp. nov., a paraffin oil-degrading bacterium isolated from a mixture of oil-based drill cuttings and paddy soil.</title>
        <authorList>
            <person name="Yu J."/>
            <person name="Liu H."/>
            <person name="Chen Q."/>
        </authorList>
    </citation>
    <scope>NUCLEOTIDE SEQUENCE</scope>
    <source>
        <strain evidence="9">SCAU 2101</strain>
    </source>
</reference>
<feature type="transmembrane region" description="Helical" evidence="7">
    <location>
        <begin position="126"/>
        <end position="142"/>
    </location>
</feature>
<feature type="transmembrane region" description="Helical" evidence="7">
    <location>
        <begin position="185"/>
        <end position="201"/>
    </location>
</feature>
<keyword evidence="3 7" id="KW-0812">Transmembrane</keyword>
<dbReference type="GO" id="GO:0020037">
    <property type="term" value="F:heme binding"/>
    <property type="evidence" value="ECO:0007669"/>
    <property type="project" value="UniProtKB-UniRule"/>
</dbReference>
<comment type="cofactor">
    <cofactor evidence="7">
        <name>heme b</name>
        <dbReference type="ChEBI" id="CHEBI:60344"/>
    </cofactor>
    <text evidence="7">Binds 1 heme b (iron(II)-protoporphyrin IX) group per subunit.</text>
</comment>
<evidence type="ECO:0000256" key="5">
    <source>
        <dbReference type="ARBA" id="ARBA00023004"/>
    </source>
</evidence>
<dbReference type="GO" id="GO:0005886">
    <property type="term" value="C:plasma membrane"/>
    <property type="evidence" value="ECO:0007669"/>
    <property type="project" value="UniProtKB-SubCell"/>
</dbReference>
<evidence type="ECO:0000256" key="4">
    <source>
        <dbReference type="ARBA" id="ARBA00022989"/>
    </source>
</evidence>
<dbReference type="PANTHER" id="PTHR36964:SF1">
    <property type="entry name" value="PROTEIN-METHIONINE-SULFOXIDE REDUCTASE HEME-BINDING SUBUNIT MSRQ"/>
    <property type="match status" value="1"/>
</dbReference>
<keyword evidence="7" id="KW-0479">Metal-binding</keyword>
<keyword evidence="7" id="KW-0288">FMN</keyword>
<evidence type="ECO:0000259" key="8">
    <source>
        <dbReference type="Pfam" id="PF01794"/>
    </source>
</evidence>
<feature type="transmembrane region" description="Helical" evidence="7">
    <location>
        <begin position="89"/>
        <end position="106"/>
    </location>
</feature>
<dbReference type="InterPro" id="IPR013130">
    <property type="entry name" value="Fe3_Rdtase_TM_dom"/>
</dbReference>
<keyword evidence="7" id="KW-0285">Flavoprotein</keyword>
<name>A0A9X2X8K4_9HYPH</name>
<evidence type="ECO:0000313" key="9">
    <source>
        <dbReference type="EMBL" id="MCT8990136.1"/>
    </source>
</evidence>
<keyword evidence="5 7" id="KW-0408">Iron</keyword>
<organism evidence="9 10">
    <name type="scientific">Chelativorans petroleitrophicus</name>
    <dbReference type="NCBI Taxonomy" id="2975484"/>
    <lineage>
        <taxon>Bacteria</taxon>
        <taxon>Pseudomonadati</taxon>
        <taxon>Pseudomonadota</taxon>
        <taxon>Alphaproteobacteria</taxon>
        <taxon>Hyphomicrobiales</taxon>
        <taxon>Phyllobacteriaceae</taxon>
        <taxon>Chelativorans</taxon>
    </lineage>
</organism>
<dbReference type="GO" id="GO:0030091">
    <property type="term" value="P:protein repair"/>
    <property type="evidence" value="ECO:0007669"/>
    <property type="project" value="UniProtKB-UniRule"/>
</dbReference>
<comment type="caution">
    <text evidence="9">The sequence shown here is derived from an EMBL/GenBank/DDBJ whole genome shotgun (WGS) entry which is preliminary data.</text>
</comment>
<keyword evidence="2 7" id="KW-0813">Transport</keyword>
<keyword evidence="6 7" id="KW-0472">Membrane</keyword>
<evidence type="ECO:0000256" key="3">
    <source>
        <dbReference type="ARBA" id="ARBA00022692"/>
    </source>
</evidence>
<feature type="domain" description="Ferric oxidoreductase" evidence="8">
    <location>
        <begin position="59"/>
        <end position="170"/>
    </location>
</feature>
<dbReference type="EMBL" id="JAODNV010000008">
    <property type="protein sequence ID" value="MCT8990136.1"/>
    <property type="molecule type" value="Genomic_DNA"/>
</dbReference>
<keyword evidence="4 7" id="KW-1133">Transmembrane helix</keyword>
<dbReference type="NCBIfam" id="NF003833">
    <property type="entry name" value="PRK05419.1-5"/>
    <property type="match status" value="1"/>
</dbReference>
<keyword evidence="7" id="KW-0249">Electron transport</keyword>
<dbReference type="Proteomes" id="UP001149009">
    <property type="component" value="Unassembled WGS sequence"/>
</dbReference>
<accession>A0A9X2X8K4</accession>
<evidence type="ECO:0000256" key="7">
    <source>
        <dbReference type="HAMAP-Rule" id="MF_01207"/>
    </source>
</evidence>
<evidence type="ECO:0000256" key="2">
    <source>
        <dbReference type="ARBA" id="ARBA00022448"/>
    </source>
</evidence>
<dbReference type="InterPro" id="IPR022837">
    <property type="entry name" value="MsrQ-like"/>
</dbReference>
<comment type="cofactor">
    <cofactor evidence="7">
        <name>FMN</name>
        <dbReference type="ChEBI" id="CHEBI:58210"/>
    </cofactor>
    <text evidence="7">Binds 1 FMN per subunit.</text>
</comment>
<protein>
    <recommendedName>
        <fullName evidence="7">Protein-methionine-sulfoxide reductase heme-binding subunit MsrQ</fullName>
    </recommendedName>
    <alternativeName>
        <fullName evidence="7">Flavocytochrome MsrQ</fullName>
    </alternativeName>
</protein>
<dbReference type="GO" id="GO:0016679">
    <property type="term" value="F:oxidoreductase activity, acting on diphenols and related substances as donors"/>
    <property type="evidence" value="ECO:0007669"/>
    <property type="project" value="TreeGrafter"/>
</dbReference>
<comment type="subunit">
    <text evidence="7">Heterodimer of a catalytic subunit (MsrP) and a heme-binding subunit (MsrQ).</text>
</comment>
<evidence type="ECO:0000256" key="6">
    <source>
        <dbReference type="ARBA" id="ARBA00023136"/>
    </source>
</evidence>
<evidence type="ECO:0000313" key="10">
    <source>
        <dbReference type="Proteomes" id="UP001149009"/>
    </source>
</evidence>
<feature type="transmembrane region" description="Helical" evidence="7">
    <location>
        <begin position="162"/>
        <end position="179"/>
    </location>
</feature>
<comment type="subcellular location">
    <subcellularLocation>
        <location evidence="7">Cell membrane</location>
        <topology evidence="7">Multi-pass membrane protein</topology>
    </subcellularLocation>
    <subcellularLocation>
        <location evidence="1">Membrane</location>
        <topology evidence="1">Multi-pass membrane protein</topology>
    </subcellularLocation>
</comment>
<comment type="similarity">
    <text evidence="7">Belongs to the MsrQ family.</text>
</comment>
<dbReference type="RefSeq" id="WP_261514996.1">
    <property type="nucleotide sequence ID" value="NZ_JAODNV010000008.1"/>
</dbReference>
<dbReference type="Pfam" id="PF01794">
    <property type="entry name" value="Ferric_reduct"/>
    <property type="match status" value="1"/>
</dbReference>
<dbReference type="AlphaFoldDB" id="A0A9X2X8K4"/>
<feature type="transmembrane region" description="Helical" evidence="7">
    <location>
        <begin position="58"/>
        <end position="77"/>
    </location>
</feature>